<sequence>MSKLLLNLRHVGDDEYQNVCALLDRLGIAWYRTEPSPWGISNGGLWVREDADHPRAKEAMAAYQAQRGERMRAQRAQELRDGTGETFANLLRSRPLYVVGVLLVMLVVASLVLLPFFLLRG</sequence>
<evidence type="ECO:0000256" key="1">
    <source>
        <dbReference type="SAM" id="Phobius"/>
    </source>
</evidence>
<accession>A0A7W3FJS0</accession>
<organism evidence="2 3">
    <name type="scientific">Stenotrophomonas tumulicola</name>
    <dbReference type="NCBI Taxonomy" id="1685415"/>
    <lineage>
        <taxon>Bacteria</taxon>
        <taxon>Pseudomonadati</taxon>
        <taxon>Pseudomonadota</taxon>
        <taxon>Gammaproteobacteria</taxon>
        <taxon>Lysobacterales</taxon>
        <taxon>Lysobacteraceae</taxon>
        <taxon>Stenotrophomonas</taxon>
    </lineage>
</organism>
<dbReference type="Proteomes" id="UP000547058">
    <property type="component" value="Unassembled WGS sequence"/>
</dbReference>
<evidence type="ECO:0000313" key="3">
    <source>
        <dbReference type="Proteomes" id="UP000547058"/>
    </source>
</evidence>
<evidence type="ECO:0000313" key="2">
    <source>
        <dbReference type="EMBL" id="MBA8680536.1"/>
    </source>
</evidence>
<reference evidence="2 3" key="1">
    <citation type="submission" date="2020-08" db="EMBL/GenBank/DDBJ databases">
        <title>Stenotrophomonas tumulicola JCM 30961.</title>
        <authorList>
            <person name="Deng Y."/>
        </authorList>
    </citation>
    <scope>NUCLEOTIDE SEQUENCE [LARGE SCALE GENOMIC DNA]</scope>
    <source>
        <strain evidence="2 3">JCM 30961</strain>
    </source>
</reference>
<evidence type="ECO:0008006" key="4">
    <source>
        <dbReference type="Google" id="ProtNLM"/>
    </source>
</evidence>
<feature type="transmembrane region" description="Helical" evidence="1">
    <location>
        <begin position="96"/>
        <end position="118"/>
    </location>
</feature>
<dbReference type="EMBL" id="JACGXS010000001">
    <property type="protein sequence ID" value="MBA8680536.1"/>
    <property type="molecule type" value="Genomic_DNA"/>
</dbReference>
<comment type="caution">
    <text evidence="2">The sequence shown here is derived from an EMBL/GenBank/DDBJ whole genome shotgun (WGS) entry which is preliminary data.</text>
</comment>
<proteinExistence type="predicted"/>
<keyword evidence="1" id="KW-0472">Membrane</keyword>
<protein>
    <recommendedName>
        <fullName evidence="4">Transmembrane protein</fullName>
    </recommendedName>
</protein>
<keyword evidence="1" id="KW-0812">Transmembrane</keyword>
<dbReference type="RefSeq" id="WP_182338380.1">
    <property type="nucleotide sequence ID" value="NZ_JACGXS010000001.1"/>
</dbReference>
<dbReference type="InterPro" id="IPR046162">
    <property type="entry name" value="DUF6164"/>
</dbReference>
<dbReference type="AlphaFoldDB" id="A0A7W3FJS0"/>
<keyword evidence="1" id="KW-1133">Transmembrane helix</keyword>
<dbReference type="Pfam" id="PF19661">
    <property type="entry name" value="DUF6164"/>
    <property type="match status" value="1"/>
</dbReference>
<name>A0A7W3FJS0_9GAMM</name>
<keyword evidence="3" id="KW-1185">Reference proteome</keyword>
<gene>
    <name evidence="2" type="ORF">H4O11_01775</name>
</gene>